<dbReference type="InterPro" id="IPR005097">
    <property type="entry name" value="Sacchrp_dh_NADP-bd"/>
</dbReference>
<dbReference type="Gene3D" id="3.40.50.720">
    <property type="entry name" value="NAD(P)-binding Rossmann-like Domain"/>
    <property type="match status" value="1"/>
</dbReference>
<dbReference type="Proteomes" id="UP000813215">
    <property type="component" value="Unassembled WGS sequence"/>
</dbReference>
<feature type="domain" description="Saccharopine dehydrogenase NADP binding" evidence="1">
    <location>
        <begin position="5"/>
        <end position="122"/>
    </location>
</feature>
<dbReference type="EMBL" id="JAHHHW010000120">
    <property type="protein sequence ID" value="MBW4434121.1"/>
    <property type="molecule type" value="Genomic_DNA"/>
</dbReference>
<comment type="caution">
    <text evidence="2">The sequence shown here is derived from an EMBL/GenBank/DDBJ whole genome shotgun (WGS) entry which is preliminary data.</text>
</comment>
<proteinExistence type="predicted"/>
<dbReference type="SUPFAM" id="SSF51735">
    <property type="entry name" value="NAD(P)-binding Rossmann-fold domains"/>
    <property type="match status" value="1"/>
</dbReference>
<evidence type="ECO:0000313" key="3">
    <source>
        <dbReference type="Proteomes" id="UP000813215"/>
    </source>
</evidence>
<dbReference type="PANTHER" id="PTHR43796:SF2">
    <property type="entry name" value="CARBOXYNORSPERMIDINE SYNTHASE"/>
    <property type="match status" value="1"/>
</dbReference>
<name>A0A9E3HCC1_9NOST</name>
<reference evidence="2" key="1">
    <citation type="submission" date="2021-05" db="EMBL/GenBank/DDBJ databases">
        <authorList>
            <person name="Pietrasiak N."/>
            <person name="Ward R."/>
            <person name="Stajich J.E."/>
            <person name="Kurbessoian T."/>
        </authorList>
    </citation>
    <scope>NUCLEOTIDE SEQUENCE</scope>
    <source>
        <strain evidence="2">HA4357-MV3</strain>
    </source>
</reference>
<evidence type="ECO:0000313" key="2">
    <source>
        <dbReference type="EMBL" id="MBW4434121.1"/>
    </source>
</evidence>
<accession>A0A9E3HCC1</accession>
<reference evidence="2" key="2">
    <citation type="journal article" date="2022" name="Microbiol. Resour. Announc.">
        <title>Metagenome Sequencing to Explore Phylogenomics of Terrestrial Cyanobacteria.</title>
        <authorList>
            <person name="Ward R.D."/>
            <person name="Stajich J.E."/>
            <person name="Johansen J.R."/>
            <person name="Huntemann M."/>
            <person name="Clum A."/>
            <person name="Foster B."/>
            <person name="Foster B."/>
            <person name="Roux S."/>
            <person name="Palaniappan K."/>
            <person name="Varghese N."/>
            <person name="Mukherjee S."/>
            <person name="Reddy T.B.K."/>
            <person name="Daum C."/>
            <person name="Copeland A."/>
            <person name="Chen I.A."/>
            <person name="Ivanova N.N."/>
            <person name="Kyrpides N.C."/>
            <person name="Shapiro N."/>
            <person name="Eloe-Fadrosh E.A."/>
            <person name="Pietrasiak N."/>
        </authorList>
    </citation>
    <scope>NUCLEOTIDE SEQUENCE</scope>
    <source>
        <strain evidence="2">HA4357-MV3</strain>
    </source>
</reference>
<organism evidence="2 3">
    <name type="scientific">Pelatocladus maniniholoensis HA4357-MV3</name>
    <dbReference type="NCBI Taxonomy" id="1117104"/>
    <lineage>
        <taxon>Bacteria</taxon>
        <taxon>Bacillati</taxon>
        <taxon>Cyanobacteriota</taxon>
        <taxon>Cyanophyceae</taxon>
        <taxon>Nostocales</taxon>
        <taxon>Nostocaceae</taxon>
        <taxon>Pelatocladus</taxon>
    </lineage>
</organism>
<dbReference type="Pfam" id="PF03435">
    <property type="entry name" value="Sacchrp_dh_NADP"/>
    <property type="match status" value="1"/>
</dbReference>
<gene>
    <name evidence="2" type="ORF">KME28_20995</name>
</gene>
<dbReference type="Gene3D" id="3.30.360.10">
    <property type="entry name" value="Dihydrodipicolinate Reductase, domain 2"/>
    <property type="match status" value="1"/>
</dbReference>
<dbReference type="AlphaFoldDB" id="A0A9E3HCC1"/>
<evidence type="ECO:0000259" key="1">
    <source>
        <dbReference type="Pfam" id="PF03435"/>
    </source>
</evidence>
<protein>
    <submittedName>
        <fullName evidence="2">Saccharopine dehydrogenase NADP-binding domain-containing protein</fullName>
    </submittedName>
</protein>
<sequence>MTDRVLILGGRGRIGGSVAQDLLTHTQAEIIVTGRTPAQMENNTSLQYMVLDLAEVEKLRQAIASVNVVVHCAGPFHFRDANVLKICIEQGVNYVDVSDHRSFTIKALQYHEEAIAAGVTAIVNTGIFPGISNSMVRHDIEQFDVPEKIHLSYLVSGSGGAGITVMRTTFLGLQNSFEALIDGKWQTVKPYSERETVDFPSPYGRSGVYWFDMPETFTLPHAFPEIKTVITKFGSVPDFYNHLTWIAAHVFPKSWINNPNGVEFLSHVSHTMTNFTDQFTGIGVAVRSEITGQKNRQQAVYRSNLTYENTATSAGCGTGSIVQFLLEDKLNKPGVWPVEEALSTDLFIQAMQSRGITIDSDWAVNNFNV</sequence>
<dbReference type="InterPro" id="IPR036291">
    <property type="entry name" value="NAD(P)-bd_dom_sf"/>
</dbReference>
<dbReference type="PANTHER" id="PTHR43796">
    <property type="entry name" value="CARBOXYNORSPERMIDINE SYNTHASE"/>
    <property type="match status" value="1"/>
</dbReference>